<dbReference type="AlphaFoldDB" id="F6BFW2"/>
<keyword evidence="3" id="KW-1185">Reference proteome</keyword>
<dbReference type="Proteomes" id="UP000007239">
    <property type="component" value="Chromosome"/>
</dbReference>
<dbReference type="EMBL" id="CP002739">
    <property type="protein sequence ID" value="AEF16252.1"/>
    <property type="molecule type" value="Genomic_DNA"/>
</dbReference>
<keyword evidence="1" id="KW-0812">Transmembrane</keyword>
<evidence type="ECO:0000256" key="1">
    <source>
        <dbReference type="SAM" id="Phobius"/>
    </source>
</evidence>
<dbReference type="InterPro" id="IPR048147">
    <property type="entry name" value="CBO0543-like"/>
</dbReference>
<reference evidence="2" key="1">
    <citation type="submission" date="2011-05" db="EMBL/GenBank/DDBJ databases">
        <title>Complete sequence of Thermoanaerobacterium xylanolyticum LX-11.</title>
        <authorList>
            <consortium name="US DOE Joint Genome Institute"/>
            <person name="Lucas S."/>
            <person name="Han J."/>
            <person name="Lapidus A."/>
            <person name="Cheng J.-F."/>
            <person name="Goodwin L."/>
            <person name="Pitluck S."/>
            <person name="Peters L."/>
            <person name="Mikhailova N."/>
            <person name="Lu M."/>
            <person name="Han C."/>
            <person name="Tapia R."/>
            <person name="Land M."/>
            <person name="Hauser L."/>
            <person name="Kyrpides N."/>
            <person name="Ivanova N."/>
            <person name="Pagani I."/>
            <person name="Hemme C."/>
            <person name="Woyke T."/>
        </authorList>
    </citation>
    <scope>NUCLEOTIDE SEQUENCE</scope>
    <source>
        <strain evidence="2">LX-11</strain>
    </source>
</reference>
<feature type="transmembrane region" description="Helical" evidence="1">
    <location>
        <begin position="64"/>
        <end position="83"/>
    </location>
</feature>
<keyword evidence="1" id="KW-1133">Transmembrane helix</keyword>
<evidence type="ECO:0000313" key="3">
    <source>
        <dbReference type="Proteomes" id="UP000007239"/>
    </source>
</evidence>
<proteinExistence type="predicted"/>
<dbReference type="NCBIfam" id="NF041644">
    <property type="entry name" value="CBO0543_fam"/>
    <property type="match status" value="1"/>
</dbReference>
<evidence type="ECO:0000313" key="2">
    <source>
        <dbReference type="EMBL" id="AEF16252.1"/>
    </source>
</evidence>
<protein>
    <submittedName>
        <fullName evidence="2">Uncharacterized protein</fullName>
    </submittedName>
</protein>
<name>F6BFW2_THEXL</name>
<feature type="transmembrane region" description="Helical" evidence="1">
    <location>
        <begin position="90"/>
        <end position="115"/>
    </location>
</feature>
<dbReference type="HOGENOM" id="CLU_1805273_0_0_9"/>
<dbReference type="RefSeq" id="WP_013787012.1">
    <property type="nucleotide sequence ID" value="NC_015555.1"/>
</dbReference>
<dbReference type="eggNOG" id="ENOG50345MV">
    <property type="taxonomic scope" value="Bacteria"/>
</dbReference>
<dbReference type="KEGG" id="txy:Thexy_0193"/>
<feature type="transmembrane region" description="Helical" evidence="1">
    <location>
        <begin position="25"/>
        <end position="44"/>
    </location>
</feature>
<accession>F6BFW2</accession>
<keyword evidence="1" id="KW-0472">Membrane</keyword>
<organism evidence="2 3">
    <name type="scientific">Thermoanaerobacterium xylanolyticum (strain ATCC 49914 / DSM 7097 / LX-11)</name>
    <dbReference type="NCBI Taxonomy" id="858215"/>
    <lineage>
        <taxon>Bacteria</taxon>
        <taxon>Bacillati</taxon>
        <taxon>Bacillota</taxon>
        <taxon>Clostridia</taxon>
        <taxon>Thermoanaerobacterales</taxon>
        <taxon>Thermoanaerobacteraceae</taxon>
        <taxon>Thermoanaerobacterium</taxon>
    </lineage>
</organism>
<gene>
    <name evidence="2" type="ordered locus">Thexy_0193</name>
</gene>
<sequence length="145" mass="17148">MWYIIFSIFTVIISLFLIDRKKLKVLIPAYLLSSVIGFSLDVIFDFTLKYYYYIDAPVPNGVLSFLMETFIGPPYGMIFIQYIPKGKIRYIIYTAAWILFLTAVEAVFHINGLLIYNRWNYFFSVITYIFTLLAITAQYKYLFKE</sequence>
<feature type="transmembrane region" description="Helical" evidence="1">
    <location>
        <begin position="121"/>
        <end position="142"/>
    </location>
</feature>